<dbReference type="AlphaFoldDB" id="A0A7J8MRX8"/>
<name>A0A7J8MRX8_9ROSI</name>
<comment type="caution">
    <text evidence="1">The sequence shown here is derived from an EMBL/GenBank/DDBJ whole genome shotgun (WGS) entry which is preliminary data.</text>
</comment>
<organism evidence="1 2">
    <name type="scientific">Gossypium lobatum</name>
    <dbReference type="NCBI Taxonomy" id="34289"/>
    <lineage>
        <taxon>Eukaryota</taxon>
        <taxon>Viridiplantae</taxon>
        <taxon>Streptophyta</taxon>
        <taxon>Embryophyta</taxon>
        <taxon>Tracheophyta</taxon>
        <taxon>Spermatophyta</taxon>
        <taxon>Magnoliopsida</taxon>
        <taxon>eudicotyledons</taxon>
        <taxon>Gunneridae</taxon>
        <taxon>Pentapetalae</taxon>
        <taxon>rosids</taxon>
        <taxon>malvids</taxon>
        <taxon>Malvales</taxon>
        <taxon>Malvaceae</taxon>
        <taxon>Malvoideae</taxon>
        <taxon>Gossypium</taxon>
    </lineage>
</organism>
<proteinExistence type="predicted"/>
<evidence type="ECO:0000313" key="1">
    <source>
        <dbReference type="EMBL" id="MBA0567487.1"/>
    </source>
</evidence>
<sequence length="99" mass="10953">MKADSPSSAEAFVLSLQKIEAQVVLEGLQLAWEKSFREVEVESDDKNFRHIQRGNNKVADCLAKAVEGDLDRLMVLEELPISVPEFLGEGINLSLLAVN</sequence>
<dbReference type="Proteomes" id="UP000593572">
    <property type="component" value="Unassembled WGS sequence"/>
</dbReference>
<gene>
    <name evidence="1" type="ORF">Golob_012221</name>
</gene>
<reference evidence="1 2" key="1">
    <citation type="journal article" date="2019" name="Genome Biol. Evol.">
        <title>Insights into the evolution of the New World diploid cottons (Gossypium, subgenus Houzingenia) based on genome sequencing.</title>
        <authorList>
            <person name="Grover C.E."/>
            <person name="Arick M.A. 2nd"/>
            <person name="Thrash A."/>
            <person name="Conover J.L."/>
            <person name="Sanders W.S."/>
            <person name="Peterson D.G."/>
            <person name="Frelichowski J.E."/>
            <person name="Scheffler J.A."/>
            <person name="Scheffler B.E."/>
            <person name="Wendel J.F."/>
        </authorList>
    </citation>
    <scope>NUCLEOTIDE SEQUENCE [LARGE SCALE GENOMIC DNA]</scope>
    <source>
        <strain evidence="1">157</strain>
        <tissue evidence="1">Leaf</tissue>
    </source>
</reference>
<evidence type="ECO:0000313" key="2">
    <source>
        <dbReference type="Proteomes" id="UP000593572"/>
    </source>
</evidence>
<accession>A0A7J8MRX8</accession>
<protein>
    <recommendedName>
        <fullName evidence="3">RNase H type-1 domain-containing protein</fullName>
    </recommendedName>
</protein>
<keyword evidence="2" id="KW-1185">Reference proteome</keyword>
<evidence type="ECO:0008006" key="3">
    <source>
        <dbReference type="Google" id="ProtNLM"/>
    </source>
</evidence>
<dbReference type="EMBL" id="JABEZX010000009">
    <property type="protein sequence ID" value="MBA0567487.1"/>
    <property type="molecule type" value="Genomic_DNA"/>
</dbReference>